<protein>
    <recommendedName>
        <fullName evidence="1">Tf2-1-like SH3-like domain-containing protein</fullName>
    </recommendedName>
</protein>
<dbReference type="EMBL" id="QGNW01001423">
    <property type="protein sequence ID" value="RVW41869.1"/>
    <property type="molecule type" value="Genomic_DNA"/>
</dbReference>
<dbReference type="Pfam" id="PF24626">
    <property type="entry name" value="SH3_Tf2-1"/>
    <property type="match status" value="1"/>
</dbReference>
<gene>
    <name evidence="2" type="ORF">CK203_104745</name>
</gene>
<dbReference type="InterPro" id="IPR056924">
    <property type="entry name" value="SH3_Tf2-1"/>
</dbReference>
<dbReference type="PANTHER" id="PTHR46148">
    <property type="entry name" value="CHROMO DOMAIN-CONTAINING PROTEIN"/>
    <property type="match status" value="1"/>
</dbReference>
<dbReference type="PANTHER" id="PTHR46148:SF52">
    <property type="entry name" value="OS04G0603800 PROTEIN"/>
    <property type="match status" value="1"/>
</dbReference>
<name>A0A438E2E6_VITVI</name>
<sequence>MGYTRRSLAVFKFTKGWHEQVDITRLYLGKTARKMKKWADKKRRHTNNKVRDIVLVKLIPQQFKLLRSLHNGLVMRYERPFPILEKVGKMSYRIEFPSRLKIHPIFHVSYLKPYHRDKDDPSRKMSKRAPIVIMTSYDKEDYQRARLVGTQQMHYGSSRSKLSGFKWKGPGIFWRLLHLAISGKSVEGSKDA</sequence>
<dbReference type="AlphaFoldDB" id="A0A438E2E6"/>
<evidence type="ECO:0000313" key="3">
    <source>
        <dbReference type="Proteomes" id="UP000288805"/>
    </source>
</evidence>
<evidence type="ECO:0000259" key="1">
    <source>
        <dbReference type="Pfam" id="PF24626"/>
    </source>
</evidence>
<reference evidence="2 3" key="1">
    <citation type="journal article" date="2018" name="PLoS Genet.">
        <title>Population sequencing reveals clonal diversity and ancestral inbreeding in the grapevine cultivar Chardonnay.</title>
        <authorList>
            <person name="Roach M.J."/>
            <person name="Johnson D.L."/>
            <person name="Bohlmann J."/>
            <person name="van Vuuren H.J."/>
            <person name="Jones S.J."/>
            <person name="Pretorius I.S."/>
            <person name="Schmidt S.A."/>
            <person name="Borneman A.R."/>
        </authorList>
    </citation>
    <scope>NUCLEOTIDE SEQUENCE [LARGE SCALE GENOMIC DNA]</scope>
    <source>
        <strain evidence="3">cv. Chardonnay</strain>
        <tissue evidence="2">Leaf</tissue>
    </source>
</reference>
<proteinExistence type="predicted"/>
<dbReference type="Proteomes" id="UP000288805">
    <property type="component" value="Unassembled WGS sequence"/>
</dbReference>
<feature type="domain" description="Tf2-1-like SH3-like" evidence="1">
    <location>
        <begin position="52"/>
        <end position="115"/>
    </location>
</feature>
<comment type="caution">
    <text evidence="2">The sequence shown here is derived from an EMBL/GenBank/DDBJ whole genome shotgun (WGS) entry which is preliminary data.</text>
</comment>
<organism evidence="2 3">
    <name type="scientific">Vitis vinifera</name>
    <name type="common">Grape</name>
    <dbReference type="NCBI Taxonomy" id="29760"/>
    <lineage>
        <taxon>Eukaryota</taxon>
        <taxon>Viridiplantae</taxon>
        <taxon>Streptophyta</taxon>
        <taxon>Embryophyta</taxon>
        <taxon>Tracheophyta</taxon>
        <taxon>Spermatophyta</taxon>
        <taxon>Magnoliopsida</taxon>
        <taxon>eudicotyledons</taxon>
        <taxon>Gunneridae</taxon>
        <taxon>Pentapetalae</taxon>
        <taxon>rosids</taxon>
        <taxon>Vitales</taxon>
        <taxon>Vitaceae</taxon>
        <taxon>Viteae</taxon>
        <taxon>Vitis</taxon>
    </lineage>
</organism>
<evidence type="ECO:0000313" key="2">
    <source>
        <dbReference type="EMBL" id="RVW41869.1"/>
    </source>
</evidence>
<accession>A0A438E2E6</accession>